<dbReference type="RefSeq" id="WP_183968555.1">
    <property type="nucleotide sequence ID" value="NZ_BAABEW010000012.1"/>
</dbReference>
<dbReference type="AlphaFoldDB" id="A0A7W8M9C9"/>
<dbReference type="InterPro" id="IPR042100">
    <property type="entry name" value="Bug_dom1"/>
</dbReference>
<evidence type="ECO:0000256" key="1">
    <source>
        <dbReference type="ARBA" id="ARBA00006987"/>
    </source>
</evidence>
<protein>
    <submittedName>
        <fullName evidence="3">Tripartite-type tricarboxylate transporter receptor subunit TctC</fullName>
    </submittedName>
</protein>
<accession>A0A7W8M9C9</accession>
<dbReference type="PANTHER" id="PTHR42928">
    <property type="entry name" value="TRICARBOXYLATE-BINDING PROTEIN"/>
    <property type="match status" value="1"/>
</dbReference>
<dbReference type="Gene3D" id="3.40.190.10">
    <property type="entry name" value="Periplasmic binding protein-like II"/>
    <property type="match status" value="1"/>
</dbReference>
<evidence type="ECO:0000256" key="2">
    <source>
        <dbReference type="SAM" id="MobiDB-lite"/>
    </source>
</evidence>
<proteinExistence type="inferred from homology"/>
<dbReference type="Gene3D" id="3.40.190.150">
    <property type="entry name" value="Bordetella uptake gene, domain 1"/>
    <property type="match status" value="1"/>
</dbReference>
<feature type="region of interest" description="Disordered" evidence="2">
    <location>
        <begin position="1"/>
        <end position="20"/>
    </location>
</feature>
<reference evidence="3 4" key="1">
    <citation type="submission" date="2020-08" db="EMBL/GenBank/DDBJ databases">
        <title>Genomic Encyclopedia of Type Strains, Phase IV (KMG-IV): sequencing the most valuable type-strain genomes for metagenomic binning, comparative biology and taxonomic classification.</title>
        <authorList>
            <person name="Goeker M."/>
        </authorList>
    </citation>
    <scope>NUCLEOTIDE SEQUENCE [LARGE SCALE GENOMIC DNA]</scope>
    <source>
        <strain evidence="3 4">DSM 29781</strain>
    </source>
</reference>
<dbReference type="Pfam" id="PF03401">
    <property type="entry name" value="TctC"/>
    <property type="match status" value="1"/>
</dbReference>
<dbReference type="CDD" id="cd07012">
    <property type="entry name" value="PBP2_Bug_TTT"/>
    <property type="match status" value="1"/>
</dbReference>
<gene>
    <name evidence="3" type="ORF">HNQ70_002766</name>
</gene>
<name>A0A7W8M9C9_9BURK</name>
<keyword evidence="4" id="KW-1185">Reference proteome</keyword>
<keyword evidence="3" id="KW-0675">Receptor</keyword>
<comment type="caution">
    <text evidence="3">The sequence shown here is derived from an EMBL/GenBank/DDBJ whole genome shotgun (WGS) entry which is preliminary data.</text>
</comment>
<dbReference type="EMBL" id="JACHGB010000005">
    <property type="protein sequence ID" value="MBB5272743.1"/>
    <property type="molecule type" value="Genomic_DNA"/>
</dbReference>
<dbReference type="InterPro" id="IPR005064">
    <property type="entry name" value="BUG"/>
</dbReference>
<dbReference type="InterPro" id="IPR006311">
    <property type="entry name" value="TAT_signal"/>
</dbReference>
<organism evidence="3 4">
    <name type="scientific">Quisquiliibacterium transsilvanicum</name>
    <dbReference type="NCBI Taxonomy" id="1549638"/>
    <lineage>
        <taxon>Bacteria</taxon>
        <taxon>Pseudomonadati</taxon>
        <taxon>Pseudomonadota</taxon>
        <taxon>Betaproteobacteria</taxon>
        <taxon>Burkholderiales</taxon>
        <taxon>Burkholderiaceae</taxon>
        <taxon>Quisquiliibacterium</taxon>
    </lineage>
</organism>
<dbReference type="PANTHER" id="PTHR42928:SF5">
    <property type="entry name" value="BLR1237 PROTEIN"/>
    <property type="match status" value="1"/>
</dbReference>
<dbReference type="SUPFAM" id="SSF53850">
    <property type="entry name" value="Periplasmic binding protein-like II"/>
    <property type="match status" value="1"/>
</dbReference>
<dbReference type="Proteomes" id="UP000532440">
    <property type="component" value="Unassembled WGS sequence"/>
</dbReference>
<dbReference type="PROSITE" id="PS51318">
    <property type="entry name" value="TAT"/>
    <property type="match status" value="1"/>
</dbReference>
<dbReference type="PIRSF" id="PIRSF017082">
    <property type="entry name" value="YflP"/>
    <property type="match status" value="1"/>
</dbReference>
<sequence length="340" mass="35943">MTRRWNRSLSKQQSNLGPNGRRHFLGAAVGAAVVGSTFGRGAFAQAYPSRPIKLVVPFPPGSTTDIPVRAMAAEAGKLLGVSIVVENRPGATATLGPVSVAQGSAADGYTVAIAPASLWRIPHMQKVSFDPMKDFTYIAGLAAYTYGVAVMVDRPWKTLAELVAHAKANPGKVTMGGVGVGGSAHIACFKLSKATGVDFLYVPFKGGAEVSGAMQGGHIDGTTDGAWSQLVQGGKARLLTAFTEQRLARYPDVPTARDLGFDVVADSPWGLCGPKGMDPAIVRTLEQAFLAARDTPKVRELMLSWDLQPLSLGSEAFTALAARMYAQEKRNLEAIDFKPT</sequence>
<evidence type="ECO:0000313" key="4">
    <source>
        <dbReference type="Proteomes" id="UP000532440"/>
    </source>
</evidence>
<comment type="similarity">
    <text evidence="1">Belongs to the UPF0065 (bug) family.</text>
</comment>
<feature type="compositionally biased region" description="Polar residues" evidence="2">
    <location>
        <begin position="7"/>
        <end position="17"/>
    </location>
</feature>
<evidence type="ECO:0000313" key="3">
    <source>
        <dbReference type="EMBL" id="MBB5272743.1"/>
    </source>
</evidence>